<evidence type="ECO:0008006" key="9">
    <source>
        <dbReference type="Google" id="ProtNLM"/>
    </source>
</evidence>
<protein>
    <recommendedName>
        <fullName evidence="9">Polysaccharide biosynthesis protein</fullName>
    </recommendedName>
</protein>
<dbReference type="EMBL" id="CATZLL010000004">
    <property type="protein sequence ID" value="CAJ0812373.1"/>
    <property type="molecule type" value="Genomic_DNA"/>
</dbReference>
<feature type="transmembrane region" description="Helical" evidence="6">
    <location>
        <begin position="44"/>
        <end position="68"/>
    </location>
</feature>
<keyword evidence="5 6" id="KW-0472">Membrane</keyword>
<feature type="transmembrane region" description="Helical" evidence="6">
    <location>
        <begin position="178"/>
        <end position="197"/>
    </location>
</feature>
<evidence type="ECO:0000313" key="8">
    <source>
        <dbReference type="Proteomes" id="UP001189757"/>
    </source>
</evidence>
<dbReference type="PANTHER" id="PTHR30250:SF11">
    <property type="entry name" value="O-ANTIGEN TRANSPORTER-RELATED"/>
    <property type="match status" value="1"/>
</dbReference>
<keyword evidence="4 6" id="KW-1133">Transmembrane helix</keyword>
<evidence type="ECO:0000256" key="4">
    <source>
        <dbReference type="ARBA" id="ARBA00022989"/>
    </source>
</evidence>
<name>A0ABN9JHP3_9RALS</name>
<evidence type="ECO:0000256" key="5">
    <source>
        <dbReference type="ARBA" id="ARBA00023136"/>
    </source>
</evidence>
<feature type="transmembrane region" description="Helical" evidence="6">
    <location>
        <begin position="147"/>
        <end position="166"/>
    </location>
</feature>
<feature type="transmembrane region" description="Helical" evidence="6">
    <location>
        <begin position="16"/>
        <end position="38"/>
    </location>
</feature>
<organism evidence="7 8">
    <name type="scientific">Ralstonia flaminis</name>
    <dbReference type="NCBI Taxonomy" id="3058597"/>
    <lineage>
        <taxon>Bacteria</taxon>
        <taxon>Pseudomonadati</taxon>
        <taxon>Pseudomonadota</taxon>
        <taxon>Betaproteobacteria</taxon>
        <taxon>Burkholderiales</taxon>
        <taxon>Burkholderiaceae</taxon>
        <taxon>Ralstonia</taxon>
    </lineage>
</organism>
<comment type="caution">
    <text evidence="7">The sequence shown here is derived from an EMBL/GenBank/DDBJ whole genome shotgun (WGS) entry which is preliminary data.</text>
</comment>
<comment type="subcellular location">
    <subcellularLocation>
        <location evidence="1">Cell membrane</location>
        <topology evidence="1">Multi-pass membrane protein</topology>
    </subcellularLocation>
</comment>
<dbReference type="RefSeq" id="WP_316680713.1">
    <property type="nucleotide sequence ID" value="NZ_CATZLL010000004.1"/>
</dbReference>
<evidence type="ECO:0000256" key="1">
    <source>
        <dbReference type="ARBA" id="ARBA00004651"/>
    </source>
</evidence>
<keyword evidence="2" id="KW-1003">Cell membrane</keyword>
<evidence type="ECO:0000256" key="3">
    <source>
        <dbReference type="ARBA" id="ARBA00022692"/>
    </source>
</evidence>
<accession>A0ABN9JHP3</accession>
<keyword evidence="3 6" id="KW-0812">Transmembrane</keyword>
<gene>
    <name evidence="7" type="ORF">LMG18101_01545</name>
</gene>
<dbReference type="InterPro" id="IPR050833">
    <property type="entry name" value="Poly_Biosynth_Transport"/>
</dbReference>
<evidence type="ECO:0000256" key="6">
    <source>
        <dbReference type="SAM" id="Phobius"/>
    </source>
</evidence>
<keyword evidence="8" id="KW-1185">Reference proteome</keyword>
<feature type="transmembrane region" description="Helical" evidence="6">
    <location>
        <begin position="217"/>
        <end position="237"/>
    </location>
</feature>
<feature type="transmembrane region" description="Helical" evidence="6">
    <location>
        <begin position="257"/>
        <end position="280"/>
    </location>
</feature>
<reference evidence="7 8" key="1">
    <citation type="submission" date="2023-07" db="EMBL/GenBank/DDBJ databases">
        <authorList>
            <person name="Peeters C."/>
        </authorList>
    </citation>
    <scope>NUCLEOTIDE SEQUENCE [LARGE SCALE GENOMIC DNA]</scope>
    <source>
        <strain evidence="7 8">LMG 18101</strain>
    </source>
</reference>
<feature type="transmembrane region" description="Helical" evidence="6">
    <location>
        <begin position="292"/>
        <end position="314"/>
    </location>
</feature>
<feature type="transmembrane region" description="Helical" evidence="6">
    <location>
        <begin position="387"/>
        <end position="409"/>
    </location>
</feature>
<sequence>MSTTASTARRKWSHHALLGAMDQVLLAAIHFVLGVIVARQGGVAALGAFAFAYAVIVLANMVHAAVIAESYAVAPLESGTTAFGEATPIVVMTLGLCLLFAGAAWAMGGFAHEAQAWLRQPSFFLALLFSGLYWSTKPYYYRAARPLMVLAMTLAYGVVTLALAYLGYRVLGPSMQPLWAIAAGAAVASVPLLSCCARPWAGGLAPLKTFARTSLRYAAWSLPAALLIWVNSNGYVFVLPLLGTPEQAGGLRAVLNLVAPVNTLLVGACTALLPLLAELARSQGATAYAQRIHWLAGLMFIALLVLGLLIAPFSATALEVLYGERYAAFGNVLRLAAFLPPLWVAASIYRAAMRARMDTRGLFLVYAGALIPVGLTLMWLLGRHGAASAVIGMLVTQCLVVLGFCYRFWRDTKQGKA</sequence>
<feature type="transmembrane region" description="Helical" evidence="6">
    <location>
        <begin position="361"/>
        <end position="381"/>
    </location>
</feature>
<dbReference type="PANTHER" id="PTHR30250">
    <property type="entry name" value="PST FAMILY PREDICTED COLANIC ACID TRANSPORTER"/>
    <property type="match status" value="1"/>
</dbReference>
<evidence type="ECO:0000313" key="7">
    <source>
        <dbReference type="EMBL" id="CAJ0812373.1"/>
    </source>
</evidence>
<dbReference type="Proteomes" id="UP001189757">
    <property type="component" value="Unassembled WGS sequence"/>
</dbReference>
<feature type="transmembrane region" description="Helical" evidence="6">
    <location>
        <begin position="89"/>
        <end position="111"/>
    </location>
</feature>
<proteinExistence type="predicted"/>
<evidence type="ECO:0000256" key="2">
    <source>
        <dbReference type="ARBA" id="ARBA00022475"/>
    </source>
</evidence>
<feature type="transmembrane region" description="Helical" evidence="6">
    <location>
        <begin position="326"/>
        <end position="349"/>
    </location>
</feature>